<sequence length="319" mass="35351">MFNTSEVNRTMPILSDLGYAATTAYLIIIGVLGFFANSFVILVLLKAKINFRGIHNKLLLNIAISDLVVSVTAVPLSASSSFAKHWLFSDVGCTIAGFVMFTCCLNDINTHAAIAIYRFIVICKPQYVPIFGWSRYTPESFGVSCSIAWFDNSAAVLANNIAIVIGCYCIHVIIFTFCYSNIIRTFSKTSTTVARLREEIITDAHTLKLESMLKYHKILTYRKVTLASLAMVSAFLIAWSPYAIICLFFMISEARPSSTWPYIVPTMFAKSSIVLSPLSCALFSSSFRKSVKQLFSKSGEDYNDIEDGTELQAIAPLKS</sequence>
<dbReference type="AlphaFoldDB" id="A0A8B6EJQ7"/>
<evidence type="ECO:0000256" key="6">
    <source>
        <dbReference type="ARBA" id="ARBA00023170"/>
    </source>
</evidence>
<dbReference type="EMBL" id="UYJE01005210">
    <property type="protein sequence ID" value="VDI35125.1"/>
    <property type="molecule type" value="Genomic_DNA"/>
</dbReference>
<evidence type="ECO:0000256" key="2">
    <source>
        <dbReference type="ARBA" id="ARBA00022692"/>
    </source>
</evidence>
<keyword evidence="2 8" id="KW-0812">Transmembrane</keyword>
<feature type="transmembrane region" description="Helical" evidence="8">
    <location>
        <begin position="161"/>
        <end position="182"/>
    </location>
</feature>
<evidence type="ECO:0000256" key="1">
    <source>
        <dbReference type="ARBA" id="ARBA00004141"/>
    </source>
</evidence>
<feature type="transmembrane region" description="Helical" evidence="8">
    <location>
        <begin position="20"/>
        <end position="46"/>
    </location>
</feature>
<protein>
    <recommendedName>
        <fullName evidence="9">G-protein coupled receptors family 1 profile domain-containing protein</fullName>
    </recommendedName>
</protein>
<keyword evidence="3 8" id="KW-1133">Transmembrane helix</keyword>
<dbReference type="OrthoDB" id="2101615at2759"/>
<feature type="domain" description="G-protein coupled receptors family 1 profile" evidence="9">
    <location>
        <begin position="36"/>
        <end position="280"/>
    </location>
</feature>
<dbReference type="GO" id="GO:0016020">
    <property type="term" value="C:membrane"/>
    <property type="evidence" value="ECO:0007669"/>
    <property type="project" value="UniProtKB-SubCell"/>
</dbReference>
<feature type="transmembrane region" description="Helical" evidence="8">
    <location>
        <begin position="262"/>
        <end position="283"/>
    </location>
</feature>
<evidence type="ECO:0000313" key="11">
    <source>
        <dbReference type="Proteomes" id="UP000596742"/>
    </source>
</evidence>
<keyword evidence="11" id="KW-1185">Reference proteome</keyword>
<dbReference type="SUPFAM" id="SSF81321">
    <property type="entry name" value="Family A G protein-coupled receptor-like"/>
    <property type="match status" value="1"/>
</dbReference>
<dbReference type="InterPro" id="IPR017452">
    <property type="entry name" value="GPCR_Rhodpsn_7TM"/>
</dbReference>
<evidence type="ECO:0000256" key="8">
    <source>
        <dbReference type="SAM" id="Phobius"/>
    </source>
</evidence>
<feature type="transmembrane region" description="Helical" evidence="8">
    <location>
        <begin position="58"/>
        <end position="78"/>
    </location>
</feature>
<keyword evidence="7" id="KW-0807">Transducer</keyword>
<dbReference type="GO" id="GO:0004930">
    <property type="term" value="F:G protein-coupled receptor activity"/>
    <property type="evidence" value="ECO:0007669"/>
    <property type="project" value="UniProtKB-KW"/>
</dbReference>
<gene>
    <name evidence="10" type="ORF">MGAL_10B025624</name>
</gene>
<dbReference type="InterPro" id="IPR000276">
    <property type="entry name" value="GPCR_Rhodpsn"/>
</dbReference>
<comment type="subcellular location">
    <subcellularLocation>
        <location evidence="1">Membrane</location>
        <topology evidence="1">Multi-pass membrane protein</topology>
    </subcellularLocation>
</comment>
<keyword evidence="5 8" id="KW-0472">Membrane</keyword>
<evidence type="ECO:0000256" key="4">
    <source>
        <dbReference type="ARBA" id="ARBA00023040"/>
    </source>
</evidence>
<proteinExistence type="predicted"/>
<dbReference type="Proteomes" id="UP000596742">
    <property type="component" value="Unassembled WGS sequence"/>
</dbReference>
<evidence type="ECO:0000256" key="5">
    <source>
        <dbReference type="ARBA" id="ARBA00023136"/>
    </source>
</evidence>
<dbReference type="PRINTS" id="PR00237">
    <property type="entry name" value="GPCRRHODOPSN"/>
</dbReference>
<evidence type="ECO:0000256" key="3">
    <source>
        <dbReference type="ARBA" id="ARBA00022989"/>
    </source>
</evidence>
<evidence type="ECO:0000313" key="10">
    <source>
        <dbReference type="EMBL" id="VDI35125.1"/>
    </source>
</evidence>
<dbReference type="InterPro" id="IPR050125">
    <property type="entry name" value="GPCR_opsins"/>
</dbReference>
<name>A0A8B6EJQ7_MYTGA</name>
<evidence type="ECO:0000259" key="9">
    <source>
        <dbReference type="PROSITE" id="PS50262"/>
    </source>
</evidence>
<organism evidence="10 11">
    <name type="scientific">Mytilus galloprovincialis</name>
    <name type="common">Mediterranean mussel</name>
    <dbReference type="NCBI Taxonomy" id="29158"/>
    <lineage>
        <taxon>Eukaryota</taxon>
        <taxon>Metazoa</taxon>
        <taxon>Spiralia</taxon>
        <taxon>Lophotrochozoa</taxon>
        <taxon>Mollusca</taxon>
        <taxon>Bivalvia</taxon>
        <taxon>Autobranchia</taxon>
        <taxon>Pteriomorphia</taxon>
        <taxon>Mytilida</taxon>
        <taxon>Mytiloidea</taxon>
        <taxon>Mytilidae</taxon>
        <taxon>Mytilinae</taxon>
        <taxon>Mytilus</taxon>
    </lineage>
</organism>
<dbReference type="PROSITE" id="PS50262">
    <property type="entry name" value="G_PROTEIN_RECEP_F1_2"/>
    <property type="match status" value="1"/>
</dbReference>
<feature type="transmembrane region" description="Helical" evidence="8">
    <location>
        <begin position="224"/>
        <end position="250"/>
    </location>
</feature>
<dbReference type="Gene3D" id="1.20.1070.10">
    <property type="entry name" value="Rhodopsin 7-helix transmembrane proteins"/>
    <property type="match status" value="2"/>
</dbReference>
<keyword evidence="6" id="KW-0675">Receptor</keyword>
<reference evidence="10" key="1">
    <citation type="submission" date="2018-11" db="EMBL/GenBank/DDBJ databases">
        <authorList>
            <person name="Alioto T."/>
            <person name="Alioto T."/>
        </authorList>
    </citation>
    <scope>NUCLEOTIDE SEQUENCE</scope>
</reference>
<evidence type="ECO:0000256" key="7">
    <source>
        <dbReference type="ARBA" id="ARBA00023224"/>
    </source>
</evidence>
<keyword evidence="4" id="KW-0297">G-protein coupled receptor</keyword>
<accession>A0A8B6EJQ7</accession>
<dbReference type="Pfam" id="PF00001">
    <property type="entry name" value="7tm_1"/>
    <property type="match status" value="2"/>
</dbReference>
<comment type="caution">
    <text evidence="10">The sequence shown here is derived from an EMBL/GenBank/DDBJ whole genome shotgun (WGS) entry which is preliminary data.</text>
</comment>
<dbReference type="PANTHER" id="PTHR24240">
    <property type="entry name" value="OPSIN"/>
    <property type="match status" value="1"/>
</dbReference>